<evidence type="ECO:0000256" key="5">
    <source>
        <dbReference type="ARBA" id="ARBA00022989"/>
    </source>
</evidence>
<keyword evidence="6" id="KW-0472">Membrane</keyword>
<evidence type="ECO:0000256" key="2">
    <source>
        <dbReference type="ARBA" id="ARBA00006462"/>
    </source>
</evidence>
<evidence type="ECO:0000256" key="3">
    <source>
        <dbReference type="ARBA" id="ARBA00022692"/>
    </source>
</evidence>
<keyword evidence="5" id="KW-1133">Transmembrane helix</keyword>
<evidence type="ECO:0000313" key="7">
    <source>
        <dbReference type="EMBL" id="KAJ4445235.1"/>
    </source>
</evidence>
<dbReference type="PROSITE" id="PS51257">
    <property type="entry name" value="PROKAR_LIPOPROTEIN"/>
    <property type="match status" value="1"/>
</dbReference>
<sequence>MLHKVRRFEKLIFSFGVLIGVVLACLLVNSENETAMQTSCEIQSNADTSYSRWLAMQNIKKYPVDYEESSYGNTKRYNTVSEAAFLYNAVHVYCVVFVTKRRNALAVKNTWGNRCNEITFIGLSNISDISVITFKPKSSWQYLCDTMRYIWQHNKGPLHWVIFLPDDVFVIPENLRYYVAALDYNEPHYLGHDVTFWGKVYNVGEAGYVLSKGALLALQYRFNTSESCLKSGKYWKNEDFYLGKYLAEMGITPEDTKDNSGCNRFHRYNLNYVMGPHSNKGNSPTRRITNQINPGCYSKHIITFNGIEPDKLYLYEYLLYRVKVLQHGGTLGNQPPAMLKSEDEVWREFVREEGLGYLEDISPKRYFELWQRKIPSPEMLNDLLRQQSQNEFNNDASGPES</sequence>
<organism evidence="7 8">
    <name type="scientific">Periplaneta americana</name>
    <name type="common">American cockroach</name>
    <name type="synonym">Blatta americana</name>
    <dbReference type="NCBI Taxonomy" id="6978"/>
    <lineage>
        <taxon>Eukaryota</taxon>
        <taxon>Metazoa</taxon>
        <taxon>Ecdysozoa</taxon>
        <taxon>Arthropoda</taxon>
        <taxon>Hexapoda</taxon>
        <taxon>Insecta</taxon>
        <taxon>Pterygota</taxon>
        <taxon>Neoptera</taxon>
        <taxon>Polyneoptera</taxon>
        <taxon>Dictyoptera</taxon>
        <taxon>Blattodea</taxon>
        <taxon>Blattoidea</taxon>
        <taxon>Blattidae</taxon>
        <taxon>Blattinae</taxon>
        <taxon>Periplaneta</taxon>
    </lineage>
</organism>
<evidence type="ECO:0000256" key="4">
    <source>
        <dbReference type="ARBA" id="ARBA00022968"/>
    </source>
</evidence>
<evidence type="ECO:0000256" key="6">
    <source>
        <dbReference type="ARBA" id="ARBA00023136"/>
    </source>
</evidence>
<evidence type="ECO:0000313" key="8">
    <source>
        <dbReference type="Proteomes" id="UP001148838"/>
    </source>
</evidence>
<accession>A0ABQ8THC4</accession>
<name>A0ABQ8THC4_PERAM</name>
<comment type="similarity">
    <text evidence="2">Belongs to the glycosyltransferase 31 family. Beta3-Gal-T subfamily.</text>
</comment>
<gene>
    <name evidence="7" type="ORF">ANN_07036</name>
</gene>
<comment type="subcellular location">
    <subcellularLocation>
        <location evidence="1">Membrane</location>
        <topology evidence="1">Single-pass type II membrane protein</topology>
    </subcellularLocation>
</comment>
<dbReference type="Gene3D" id="3.90.550.50">
    <property type="match status" value="1"/>
</dbReference>
<protein>
    <recommendedName>
        <fullName evidence="9">Glycoprotein-N-acetylgalactosamine 3-beta-galactosyltransferase 1</fullName>
    </recommendedName>
</protein>
<keyword evidence="3" id="KW-0812">Transmembrane</keyword>
<dbReference type="PANTHER" id="PTHR23033:SF49">
    <property type="entry name" value="PUTATIVE-RELATED"/>
    <property type="match status" value="1"/>
</dbReference>
<proteinExistence type="inferred from homology"/>
<keyword evidence="4" id="KW-0735">Signal-anchor</keyword>
<evidence type="ECO:0008006" key="9">
    <source>
        <dbReference type="Google" id="ProtNLM"/>
    </source>
</evidence>
<evidence type="ECO:0000256" key="1">
    <source>
        <dbReference type="ARBA" id="ARBA00004606"/>
    </source>
</evidence>
<keyword evidence="8" id="KW-1185">Reference proteome</keyword>
<dbReference type="Proteomes" id="UP001148838">
    <property type="component" value="Unassembled WGS sequence"/>
</dbReference>
<comment type="caution">
    <text evidence="7">The sequence shown here is derived from an EMBL/GenBank/DDBJ whole genome shotgun (WGS) entry which is preliminary data.</text>
</comment>
<dbReference type="EMBL" id="JAJSOF020000011">
    <property type="protein sequence ID" value="KAJ4445235.1"/>
    <property type="molecule type" value="Genomic_DNA"/>
</dbReference>
<reference evidence="7 8" key="1">
    <citation type="journal article" date="2022" name="Allergy">
        <title>Genome assembly and annotation of Periplaneta americana reveal a comprehensive cockroach allergen profile.</title>
        <authorList>
            <person name="Wang L."/>
            <person name="Xiong Q."/>
            <person name="Saelim N."/>
            <person name="Wang L."/>
            <person name="Nong W."/>
            <person name="Wan A.T."/>
            <person name="Shi M."/>
            <person name="Liu X."/>
            <person name="Cao Q."/>
            <person name="Hui J.H.L."/>
            <person name="Sookrung N."/>
            <person name="Leung T.F."/>
            <person name="Tungtrongchitr A."/>
            <person name="Tsui S.K.W."/>
        </authorList>
    </citation>
    <scope>NUCLEOTIDE SEQUENCE [LARGE SCALE GENOMIC DNA]</scope>
    <source>
        <strain evidence="7">PWHHKU_190912</strain>
    </source>
</reference>
<dbReference type="InterPro" id="IPR026050">
    <property type="entry name" value="C1GALT1/C1GALT1_chp1"/>
</dbReference>
<dbReference type="PANTHER" id="PTHR23033">
    <property type="entry name" value="BETA1,3-GALACTOSYLTRANSFERASE"/>
    <property type="match status" value="1"/>
</dbReference>